<dbReference type="SUPFAM" id="SSF53756">
    <property type="entry name" value="UDP-Glycosyltransferase/glycogen phosphorylase"/>
    <property type="match status" value="1"/>
</dbReference>
<dbReference type="Pfam" id="PF13439">
    <property type="entry name" value="Glyco_transf_4"/>
    <property type="match status" value="1"/>
</dbReference>
<dbReference type="PANTHER" id="PTHR12526">
    <property type="entry name" value="GLYCOSYLTRANSFERASE"/>
    <property type="match status" value="1"/>
</dbReference>
<feature type="domain" description="Glycosyl transferase family 1" evidence="1">
    <location>
        <begin position="206"/>
        <end position="354"/>
    </location>
</feature>
<reference evidence="3" key="1">
    <citation type="submission" date="2019-11" db="EMBL/GenBank/DDBJ databases">
        <title>Characterization of Clostridium perfringens isolates from swine manure treated agricultural soils.</title>
        <authorList>
            <person name="Wushke S.T."/>
        </authorList>
    </citation>
    <scope>NUCLEOTIDE SEQUENCE</scope>
    <source>
        <strain evidence="3">V2</strain>
    </source>
</reference>
<dbReference type="Gene3D" id="3.40.50.2000">
    <property type="entry name" value="Glycogen Phosphorylase B"/>
    <property type="match status" value="2"/>
</dbReference>
<dbReference type="Pfam" id="PF00534">
    <property type="entry name" value="Glycos_transf_1"/>
    <property type="match status" value="1"/>
</dbReference>
<evidence type="ECO:0000313" key="3">
    <source>
        <dbReference type="EMBL" id="MDZ5008994.1"/>
    </source>
</evidence>
<dbReference type="PANTHER" id="PTHR12526:SF630">
    <property type="entry name" value="GLYCOSYLTRANSFERASE"/>
    <property type="match status" value="1"/>
</dbReference>
<dbReference type="AlphaFoldDB" id="A0AAW9IQG5"/>
<evidence type="ECO:0000259" key="2">
    <source>
        <dbReference type="Pfam" id="PF13439"/>
    </source>
</evidence>
<sequence>MKKKILFAIDILRGGGAEKVLIDIVKNLNKDKFDITVLSIFDGGKYVEEVKKYAKYTYIFPKYNSENYFFKLINSFKYRISKFTLRRLSPKLLYKHYVKEKYDYEVSFLEGYSSTIISGSNNINSKKIAWIHTDLIENPWSKNYFKYQDEKDMYSKFDNIVCVSYDVKKAFEKKFNIKNTLVKYNPVDENLIRSLSNEDIDIDLGEKFLITTIGRLEPQKSYDRLLIVHKKLIELGYNYELWIIGEGSEKENLENYILENNLTSSVKLLGFKKNPYKYLGKSNLFVCSSLSEGFSTVATEATILGIPIVTTNCSGMEELLGDSEYGIITENSIEGLYNGLLKILENKNLYNYYLFKAKERSTYFQLKNRMDEIEKLFK</sequence>
<organism evidence="3 4">
    <name type="scientific">Clostridium perfringens</name>
    <dbReference type="NCBI Taxonomy" id="1502"/>
    <lineage>
        <taxon>Bacteria</taxon>
        <taxon>Bacillati</taxon>
        <taxon>Bacillota</taxon>
        <taxon>Clostridia</taxon>
        <taxon>Eubacteriales</taxon>
        <taxon>Clostridiaceae</taxon>
        <taxon>Clostridium</taxon>
    </lineage>
</organism>
<evidence type="ECO:0000259" key="1">
    <source>
        <dbReference type="Pfam" id="PF00534"/>
    </source>
</evidence>
<dbReference type="Proteomes" id="UP001292368">
    <property type="component" value="Unassembled WGS sequence"/>
</dbReference>
<dbReference type="InterPro" id="IPR028098">
    <property type="entry name" value="Glyco_trans_4-like_N"/>
</dbReference>
<proteinExistence type="predicted"/>
<dbReference type="GO" id="GO:0016757">
    <property type="term" value="F:glycosyltransferase activity"/>
    <property type="evidence" value="ECO:0007669"/>
    <property type="project" value="InterPro"/>
</dbReference>
<name>A0AAW9IQG5_CLOPF</name>
<protein>
    <submittedName>
        <fullName evidence="3">Glycosyltransferase</fullName>
    </submittedName>
</protein>
<dbReference type="CDD" id="cd03811">
    <property type="entry name" value="GT4_GT28_WabH-like"/>
    <property type="match status" value="1"/>
</dbReference>
<accession>A0AAW9IQG5</accession>
<gene>
    <name evidence="3" type="ORF">GNF77_08660</name>
</gene>
<comment type="caution">
    <text evidence="3">The sequence shown here is derived from an EMBL/GenBank/DDBJ whole genome shotgun (WGS) entry which is preliminary data.</text>
</comment>
<evidence type="ECO:0000313" key="4">
    <source>
        <dbReference type="Proteomes" id="UP001292368"/>
    </source>
</evidence>
<dbReference type="RefSeq" id="WP_322381796.1">
    <property type="nucleotide sequence ID" value="NZ_WNVJ01000005.1"/>
</dbReference>
<feature type="domain" description="Glycosyltransferase subfamily 4-like N-terminal" evidence="2">
    <location>
        <begin position="15"/>
        <end position="189"/>
    </location>
</feature>
<dbReference type="InterPro" id="IPR001296">
    <property type="entry name" value="Glyco_trans_1"/>
</dbReference>
<dbReference type="EMBL" id="WNVM01000004">
    <property type="protein sequence ID" value="MDZ5008994.1"/>
    <property type="molecule type" value="Genomic_DNA"/>
</dbReference>